<protein>
    <submittedName>
        <fullName evidence="2">Uncharacterized protein</fullName>
    </submittedName>
</protein>
<name>A0A7C8ILD1_9PLEO</name>
<sequence length="104" mass="10871">MSASRSSYGSSYTQDKGASYAPRASSLSSASCRMPVHPYLSRLRSDSSVAYSTTSSSSSSVYAHSGQSSRNSRYGNKPPVVHNGGGQSNDPNTSTSAPNAGYYN</sequence>
<keyword evidence="3" id="KW-1185">Reference proteome</keyword>
<gene>
    <name evidence="2" type="ORF">BDV95DRAFT_589770</name>
</gene>
<dbReference type="EMBL" id="JAADJZ010000002">
    <property type="protein sequence ID" value="KAF2877150.1"/>
    <property type="molecule type" value="Genomic_DNA"/>
</dbReference>
<accession>A0A7C8ILD1</accession>
<dbReference type="OrthoDB" id="3795030at2759"/>
<feature type="compositionally biased region" description="Low complexity" evidence="1">
    <location>
        <begin position="1"/>
        <end position="11"/>
    </location>
</feature>
<dbReference type="Proteomes" id="UP000481861">
    <property type="component" value="Unassembled WGS sequence"/>
</dbReference>
<proteinExistence type="predicted"/>
<evidence type="ECO:0000313" key="3">
    <source>
        <dbReference type="Proteomes" id="UP000481861"/>
    </source>
</evidence>
<feature type="compositionally biased region" description="Low complexity" evidence="1">
    <location>
        <begin position="46"/>
        <end position="69"/>
    </location>
</feature>
<evidence type="ECO:0000313" key="2">
    <source>
        <dbReference type="EMBL" id="KAF2877150.1"/>
    </source>
</evidence>
<feature type="region of interest" description="Disordered" evidence="1">
    <location>
        <begin position="1"/>
        <end position="104"/>
    </location>
</feature>
<reference evidence="2 3" key="1">
    <citation type="submission" date="2020-01" db="EMBL/GenBank/DDBJ databases">
        <authorList>
            <consortium name="DOE Joint Genome Institute"/>
            <person name="Haridas S."/>
            <person name="Albert R."/>
            <person name="Binder M."/>
            <person name="Bloem J."/>
            <person name="Labutti K."/>
            <person name="Salamov A."/>
            <person name="Andreopoulos B."/>
            <person name="Baker S.E."/>
            <person name="Barry K."/>
            <person name="Bills G."/>
            <person name="Bluhm B.H."/>
            <person name="Cannon C."/>
            <person name="Castanera R."/>
            <person name="Culley D.E."/>
            <person name="Daum C."/>
            <person name="Ezra D."/>
            <person name="Gonzalez J.B."/>
            <person name="Henrissat B."/>
            <person name="Kuo A."/>
            <person name="Liang C."/>
            <person name="Lipzen A."/>
            <person name="Lutzoni F."/>
            <person name="Magnuson J."/>
            <person name="Mondo S."/>
            <person name="Nolan M."/>
            <person name="Ohm R."/>
            <person name="Pangilinan J."/>
            <person name="Park H.-J.H."/>
            <person name="Ramirez L."/>
            <person name="Alfaro M."/>
            <person name="Sun H."/>
            <person name="Tritt A."/>
            <person name="Yoshinaga Y."/>
            <person name="Zwiers L.-H.L."/>
            <person name="Turgeon B.G."/>
            <person name="Goodwin S.B."/>
            <person name="Spatafora J.W."/>
            <person name="Crous P.W."/>
            <person name="Grigoriev I.V."/>
        </authorList>
    </citation>
    <scope>NUCLEOTIDE SEQUENCE [LARGE SCALE GENOMIC DNA]</scope>
    <source>
        <strain evidence="2 3">CBS 611.86</strain>
    </source>
</reference>
<organism evidence="2 3">
    <name type="scientific">Massariosphaeria phaeospora</name>
    <dbReference type="NCBI Taxonomy" id="100035"/>
    <lineage>
        <taxon>Eukaryota</taxon>
        <taxon>Fungi</taxon>
        <taxon>Dikarya</taxon>
        <taxon>Ascomycota</taxon>
        <taxon>Pezizomycotina</taxon>
        <taxon>Dothideomycetes</taxon>
        <taxon>Pleosporomycetidae</taxon>
        <taxon>Pleosporales</taxon>
        <taxon>Pleosporales incertae sedis</taxon>
        <taxon>Massariosphaeria</taxon>
    </lineage>
</organism>
<evidence type="ECO:0000256" key="1">
    <source>
        <dbReference type="SAM" id="MobiDB-lite"/>
    </source>
</evidence>
<dbReference type="AlphaFoldDB" id="A0A7C8ILD1"/>
<comment type="caution">
    <text evidence="2">The sequence shown here is derived from an EMBL/GenBank/DDBJ whole genome shotgun (WGS) entry which is preliminary data.</text>
</comment>
<feature type="compositionally biased region" description="Polar residues" evidence="1">
    <location>
        <begin position="88"/>
        <end position="98"/>
    </location>
</feature>